<name>A0ABS4TP21_9PSEU</name>
<keyword evidence="3" id="KW-0812">Transmembrane</keyword>
<dbReference type="RefSeq" id="WP_209643254.1">
    <property type="nucleotide sequence ID" value="NZ_JAGINW010000001.1"/>
</dbReference>
<gene>
    <name evidence="5" type="ORF">JOF56_006543</name>
</gene>
<protein>
    <submittedName>
        <fullName evidence="5">Acyl carrier protein</fullName>
    </submittedName>
</protein>
<evidence type="ECO:0000256" key="3">
    <source>
        <dbReference type="SAM" id="Phobius"/>
    </source>
</evidence>
<organism evidence="5 6">
    <name type="scientific">Kibdelosporangium banguiense</name>
    <dbReference type="NCBI Taxonomy" id="1365924"/>
    <lineage>
        <taxon>Bacteria</taxon>
        <taxon>Bacillati</taxon>
        <taxon>Actinomycetota</taxon>
        <taxon>Actinomycetes</taxon>
        <taxon>Pseudonocardiales</taxon>
        <taxon>Pseudonocardiaceae</taxon>
        <taxon>Kibdelosporangium</taxon>
    </lineage>
</organism>
<dbReference type="Pfam" id="PF00550">
    <property type="entry name" value="PP-binding"/>
    <property type="match status" value="1"/>
</dbReference>
<dbReference type="PROSITE" id="PS00012">
    <property type="entry name" value="PHOSPHOPANTETHEINE"/>
    <property type="match status" value="1"/>
</dbReference>
<dbReference type="Gene3D" id="1.10.1200.10">
    <property type="entry name" value="ACP-like"/>
    <property type="match status" value="1"/>
</dbReference>
<feature type="transmembrane region" description="Helical" evidence="3">
    <location>
        <begin position="69"/>
        <end position="92"/>
    </location>
</feature>
<sequence length="93" mass="10074">MTTYTSVLAAPAFDSRFESALRNVLPFLDADVALTPEVGLRDLGLDSMGMVELLAELESGYDVRFRDEALTMATFSTPGVLWGVLSSMLVVLV</sequence>
<evidence type="ECO:0000313" key="5">
    <source>
        <dbReference type="EMBL" id="MBP2326158.1"/>
    </source>
</evidence>
<keyword evidence="2" id="KW-0597">Phosphoprotein</keyword>
<dbReference type="SUPFAM" id="SSF47336">
    <property type="entry name" value="ACP-like"/>
    <property type="match status" value="1"/>
</dbReference>
<proteinExistence type="predicted"/>
<evidence type="ECO:0000313" key="6">
    <source>
        <dbReference type="Proteomes" id="UP001519332"/>
    </source>
</evidence>
<keyword evidence="3" id="KW-0472">Membrane</keyword>
<dbReference type="Proteomes" id="UP001519332">
    <property type="component" value="Unassembled WGS sequence"/>
</dbReference>
<dbReference type="InterPro" id="IPR006162">
    <property type="entry name" value="Ppantetheine_attach_site"/>
</dbReference>
<reference evidence="5 6" key="1">
    <citation type="submission" date="2021-03" db="EMBL/GenBank/DDBJ databases">
        <title>Sequencing the genomes of 1000 actinobacteria strains.</title>
        <authorList>
            <person name="Klenk H.-P."/>
        </authorList>
    </citation>
    <scope>NUCLEOTIDE SEQUENCE [LARGE SCALE GENOMIC DNA]</scope>
    <source>
        <strain evidence="5 6">DSM 46670</strain>
    </source>
</reference>
<dbReference type="PROSITE" id="PS50075">
    <property type="entry name" value="CARRIER"/>
    <property type="match status" value="1"/>
</dbReference>
<evidence type="ECO:0000256" key="2">
    <source>
        <dbReference type="ARBA" id="ARBA00022553"/>
    </source>
</evidence>
<comment type="caution">
    <text evidence="5">The sequence shown here is derived from an EMBL/GenBank/DDBJ whole genome shotgun (WGS) entry which is preliminary data.</text>
</comment>
<evidence type="ECO:0000256" key="1">
    <source>
        <dbReference type="ARBA" id="ARBA00022450"/>
    </source>
</evidence>
<dbReference type="EMBL" id="JAGINW010000001">
    <property type="protein sequence ID" value="MBP2326158.1"/>
    <property type="molecule type" value="Genomic_DNA"/>
</dbReference>
<keyword evidence="3" id="KW-1133">Transmembrane helix</keyword>
<keyword evidence="6" id="KW-1185">Reference proteome</keyword>
<keyword evidence="1" id="KW-0596">Phosphopantetheine</keyword>
<dbReference type="InterPro" id="IPR036736">
    <property type="entry name" value="ACP-like_sf"/>
</dbReference>
<evidence type="ECO:0000259" key="4">
    <source>
        <dbReference type="PROSITE" id="PS50075"/>
    </source>
</evidence>
<feature type="domain" description="Carrier" evidence="4">
    <location>
        <begin position="11"/>
        <end position="89"/>
    </location>
</feature>
<accession>A0ABS4TP21</accession>
<dbReference type="InterPro" id="IPR009081">
    <property type="entry name" value="PP-bd_ACP"/>
</dbReference>